<evidence type="ECO:0000256" key="1">
    <source>
        <dbReference type="ARBA" id="ARBA00022596"/>
    </source>
</evidence>
<dbReference type="InterPro" id="IPR000688">
    <property type="entry name" value="HypA/HybF"/>
</dbReference>
<feature type="binding site" evidence="4">
    <location>
        <position position="2"/>
    </location>
    <ligand>
        <name>Ni(2+)</name>
        <dbReference type="ChEBI" id="CHEBI:49786"/>
    </ligand>
</feature>
<protein>
    <recommendedName>
        <fullName evidence="4">Hydrogenase maturation factor HypA</fullName>
    </recommendedName>
</protein>
<dbReference type="GO" id="GO:0051604">
    <property type="term" value="P:protein maturation"/>
    <property type="evidence" value="ECO:0007669"/>
    <property type="project" value="InterPro"/>
</dbReference>
<dbReference type="OrthoDB" id="9800361at2"/>
<dbReference type="GO" id="GO:0008270">
    <property type="term" value="F:zinc ion binding"/>
    <property type="evidence" value="ECO:0007669"/>
    <property type="project" value="UniProtKB-UniRule"/>
</dbReference>
<keyword evidence="1 4" id="KW-0533">Nickel</keyword>
<gene>
    <name evidence="4" type="primary">hypA</name>
    <name evidence="5" type="ORF">DS031_02910</name>
</gene>
<evidence type="ECO:0000313" key="5">
    <source>
        <dbReference type="EMBL" id="RBW70962.1"/>
    </source>
</evidence>
<dbReference type="Gene3D" id="3.30.2320.80">
    <property type="match status" value="1"/>
</dbReference>
<evidence type="ECO:0000313" key="6">
    <source>
        <dbReference type="Proteomes" id="UP000253314"/>
    </source>
</evidence>
<dbReference type="PIRSF" id="PIRSF004761">
    <property type="entry name" value="Hydrgn_mat_HypA"/>
    <property type="match status" value="1"/>
</dbReference>
<comment type="caution">
    <text evidence="5">The sequence shown here is derived from an EMBL/GenBank/DDBJ whole genome shotgun (WGS) entry which is preliminary data.</text>
</comment>
<keyword evidence="3 4" id="KW-0862">Zinc</keyword>
<dbReference type="EMBL" id="QOCW01000002">
    <property type="protein sequence ID" value="RBW70962.1"/>
    <property type="molecule type" value="Genomic_DNA"/>
</dbReference>
<feature type="binding site" evidence="4">
    <location>
        <position position="95"/>
    </location>
    <ligand>
        <name>Zn(2+)</name>
        <dbReference type="ChEBI" id="CHEBI:29105"/>
    </ligand>
</feature>
<evidence type="ECO:0000256" key="4">
    <source>
        <dbReference type="HAMAP-Rule" id="MF_00213"/>
    </source>
</evidence>
<dbReference type="PANTHER" id="PTHR34535:SF3">
    <property type="entry name" value="HYDROGENASE MATURATION FACTOR HYPA"/>
    <property type="match status" value="1"/>
</dbReference>
<feature type="binding site" evidence="4">
    <location>
        <position position="76"/>
    </location>
    <ligand>
        <name>Zn(2+)</name>
        <dbReference type="ChEBI" id="CHEBI:29105"/>
    </ligand>
</feature>
<dbReference type="RefSeq" id="WP_113804440.1">
    <property type="nucleotide sequence ID" value="NZ_QOCW01000002.1"/>
</dbReference>
<dbReference type="Pfam" id="PF01155">
    <property type="entry name" value="HypA"/>
    <property type="match status" value="1"/>
</dbReference>
<keyword evidence="2 4" id="KW-0479">Metal-binding</keyword>
<evidence type="ECO:0000256" key="3">
    <source>
        <dbReference type="ARBA" id="ARBA00022833"/>
    </source>
</evidence>
<dbReference type="HAMAP" id="MF_00213">
    <property type="entry name" value="HypA_HybF"/>
    <property type="match status" value="1"/>
</dbReference>
<evidence type="ECO:0000256" key="2">
    <source>
        <dbReference type="ARBA" id="ARBA00022723"/>
    </source>
</evidence>
<reference evidence="5 6" key="1">
    <citation type="submission" date="2018-07" db="EMBL/GenBank/DDBJ databases">
        <title>Lottiidibacillus patelloidae gen. nov., sp. nov., isolated from the intestinal tract of a marine limpet and the reclassification of B. taeanensis BH030017T, B. algicola KMM 3737T and B. hwajinpoensis SW-72T as genus Lottiidibacillus.</title>
        <authorList>
            <person name="Liu R."/>
            <person name="Huang Z."/>
        </authorList>
    </citation>
    <scope>NUCLEOTIDE SEQUENCE [LARGE SCALE GENOMIC DNA]</scope>
    <source>
        <strain evidence="5 6">BH030017</strain>
    </source>
</reference>
<feature type="binding site" evidence="4">
    <location>
        <position position="92"/>
    </location>
    <ligand>
        <name>Zn(2+)</name>
        <dbReference type="ChEBI" id="CHEBI:29105"/>
    </ligand>
</feature>
<name>A0A366XXU8_9BACI</name>
<proteinExistence type="inferred from homology"/>
<comment type="similarity">
    <text evidence="4">Belongs to the HypA/HybF family.</text>
</comment>
<feature type="binding site" evidence="4">
    <location>
        <position position="79"/>
    </location>
    <ligand>
        <name>Zn(2+)</name>
        <dbReference type="ChEBI" id="CHEBI:29105"/>
    </ligand>
</feature>
<organism evidence="5 6">
    <name type="scientific">Bacillus taeanensis</name>
    <dbReference type="NCBI Taxonomy" id="273032"/>
    <lineage>
        <taxon>Bacteria</taxon>
        <taxon>Bacillati</taxon>
        <taxon>Bacillota</taxon>
        <taxon>Bacilli</taxon>
        <taxon>Bacillales</taxon>
        <taxon>Bacillaceae</taxon>
        <taxon>Bacillus</taxon>
    </lineage>
</organism>
<dbReference type="AlphaFoldDB" id="A0A366XXU8"/>
<dbReference type="PANTHER" id="PTHR34535">
    <property type="entry name" value="HYDROGENASE MATURATION FACTOR HYPA"/>
    <property type="match status" value="1"/>
</dbReference>
<accession>A0A366XXU8</accession>
<comment type="function">
    <text evidence="4">Involved in the maturation of [NiFe] hydrogenases. Required for nickel insertion into the metal center of the hydrogenase.</text>
</comment>
<keyword evidence="6" id="KW-1185">Reference proteome</keyword>
<sequence>MHEMALMQDVIAVVEEDAKRMGIKKVKKMELIVGDLSNVLPDALLMAFSIYKADGSTLLTNDAQLIISREKAKAQCSSCKDTYVPGYKLSICPKCEKPNGELIEGETFAVYSYEGS</sequence>
<dbReference type="Proteomes" id="UP000253314">
    <property type="component" value="Unassembled WGS sequence"/>
</dbReference>
<dbReference type="GO" id="GO:0016151">
    <property type="term" value="F:nickel cation binding"/>
    <property type="evidence" value="ECO:0007669"/>
    <property type="project" value="UniProtKB-UniRule"/>
</dbReference>